<dbReference type="RefSeq" id="WP_271267273.1">
    <property type="nucleotide sequence ID" value="NZ_JAMGZJ010000072.1"/>
</dbReference>
<sequence length="159" mass="17291">MNTVRSSTTTIDKLAAENAYLLNGAARELSTSWMLHKTMLGAQAALVCVAQGDIRATRDWLEGTTDEAGAEIPDEITVPEVQAWFDSQMISNDGKSGFLTRQQAEDSIRAECPATDAFLADVRAQGVEVAIAHIEQTICPNHETILREFAAQLRNEAGQ</sequence>
<proteinExistence type="predicted"/>
<dbReference type="Proteomes" id="UP001061282">
    <property type="component" value="Unassembled WGS sequence"/>
</dbReference>
<comment type="caution">
    <text evidence="1">The sequence shown here is derived from an EMBL/GenBank/DDBJ whole genome shotgun (WGS) entry which is preliminary data.</text>
</comment>
<accession>A0A9J6QEQ1</accession>
<protein>
    <submittedName>
        <fullName evidence="1">Uncharacterized protein</fullName>
    </submittedName>
</protein>
<evidence type="ECO:0000313" key="2">
    <source>
        <dbReference type="Proteomes" id="UP001061282"/>
    </source>
</evidence>
<reference evidence="1" key="1">
    <citation type="submission" date="2022-05" db="EMBL/GenBank/DDBJ databases">
        <title>Description of a novel species of Leclercia; Leclercia tamurae and the Proposal for a Novel Genus Silvania gen. nov. Containing Two Novel Species Silvania hatchlandensis sp. nov. and Silvania confinis sp. nov. Isolated from the Rhizosphere of Oak.</title>
        <authorList>
            <person name="Maddock D.W."/>
            <person name="Brady C.L."/>
            <person name="Denman S."/>
            <person name="Arnold D."/>
        </authorList>
    </citation>
    <scope>NUCLEOTIDE SEQUENCE</scope>
    <source>
        <strain evidence="1">H4N4</strain>
    </source>
</reference>
<keyword evidence="2" id="KW-1185">Reference proteome</keyword>
<organism evidence="1 2">
    <name type="scientific">Silvania confinis</name>
    <dbReference type="NCBI Taxonomy" id="2926470"/>
    <lineage>
        <taxon>Bacteria</taxon>
        <taxon>Pseudomonadati</taxon>
        <taxon>Pseudomonadota</taxon>
        <taxon>Gammaproteobacteria</taxon>
        <taxon>Enterobacterales</taxon>
        <taxon>Enterobacteriaceae</taxon>
        <taxon>Silvania</taxon>
    </lineage>
</organism>
<dbReference type="AlphaFoldDB" id="A0A9J6QEQ1"/>
<dbReference type="EMBL" id="JAMGZJ010000072">
    <property type="protein sequence ID" value="MCU6668699.1"/>
    <property type="molecule type" value="Genomic_DNA"/>
</dbReference>
<gene>
    <name evidence="1" type="ORF">M8013_08055</name>
</gene>
<name>A0A9J6QEQ1_9ENTR</name>
<evidence type="ECO:0000313" key="1">
    <source>
        <dbReference type="EMBL" id="MCU6668699.1"/>
    </source>
</evidence>